<evidence type="ECO:0000313" key="3">
    <source>
        <dbReference type="Proteomes" id="UP001566331"/>
    </source>
</evidence>
<dbReference type="SUPFAM" id="SSF55781">
    <property type="entry name" value="GAF domain-like"/>
    <property type="match status" value="1"/>
</dbReference>
<dbReference type="RefSeq" id="WP_370564185.1">
    <property type="nucleotide sequence ID" value="NZ_JBFWIB010000007.1"/>
</dbReference>
<evidence type="ECO:0000313" key="2">
    <source>
        <dbReference type="EMBL" id="MEZ0475092.1"/>
    </source>
</evidence>
<reference evidence="2 3" key="1">
    <citation type="submission" date="2024-07" db="EMBL/GenBank/DDBJ databases">
        <title>Luteimonas salilacus sp. nov., isolated from the shore soil of Salt Lake in Tibet of China.</title>
        <authorList>
            <person name="Zhang X."/>
            <person name="Li A."/>
        </authorList>
    </citation>
    <scope>NUCLEOTIDE SEQUENCE [LARGE SCALE GENOMIC DNA]</scope>
    <source>
        <strain evidence="2 3">B3-2-R+30</strain>
    </source>
</reference>
<organism evidence="2 3">
    <name type="scientific">Luteimonas salinilitoris</name>
    <dbReference type="NCBI Taxonomy" id="3237697"/>
    <lineage>
        <taxon>Bacteria</taxon>
        <taxon>Pseudomonadati</taxon>
        <taxon>Pseudomonadota</taxon>
        <taxon>Gammaproteobacteria</taxon>
        <taxon>Lysobacterales</taxon>
        <taxon>Lysobacteraceae</taxon>
        <taxon>Luteimonas</taxon>
    </lineage>
</organism>
<dbReference type="Proteomes" id="UP001566331">
    <property type="component" value="Unassembled WGS sequence"/>
</dbReference>
<dbReference type="EMBL" id="JBFWIC010000013">
    <property type="protein sequence ID" value="MEZ0475092.1"/>
    <property type="molecule type" value="Genomic_DNA"/>
</dbReference>
<dbReference type="InterPro" id="IPR003018">
    <property type="entry name" value="GAF"/>
</dbReference>
<accession>A0ABV4HQR8</accession>
<dbReference type="Pfam" id="PF13185">
    <property type="entry name" value="GAF_2"/>
    <property type="match status" value="1"/>
</dbReference>
<name>A0ABV4HQR8_9GAMM</name>
<keyword evidence="3" id="KW-1185">Reference proteome</keyword>
<evidence type="ECO:0000259" key="1">
    <source>
        <dbReference type="Pfam" id="PF13185"/>
    </source>
</evidence>
<proteinExistence type="predicted"/>
<dbReference type="Gene3D" id="3.30.450.40">
    <property type="match status" value="1"/>
</dbReference>
<dbReference type="InterPro" id="IPR029016">
    <property type="entry name" value="GAF-like_dom_sf"/>
</dbReference>
<comment type="caution">
    <text evidence="2">The sequence shown here is derived from an EMBL/GenBank/DDBJ whole genome shotgun (WGS) entry which is preliminary data.</text>
</comment>
<gene>
    <name evidence="2" type="ORF">AB6713_10765</name>
</gene>
<protein>
    <submittedName>
        <fullName evidence="2">GAF domain-containing protein</fullName>
    </submittedName>
</protein>
<sequence>MSSAADAFLEHAGRRLAALVGELQGAASPVEVAWILCDFAGQELVLADCVVYLLEGDGRTLMQQAAWGPKRAAPRVLESRIRLKLGQGIVGKCAQLRLPQRTIDARQDRRYVVDDQFNLSELAVPICIDGTLFGVLDSEHPDAGYYGLAHEHALYAIAERGAIRLRELAQAAPLR</sequence>
<feature type="domain" description="GAF" evidence="1">
    <location>
        <begin position="27"/>
        <end position="162"/>
    </location>
</feature>